<proteinExistence type="predicted"/>
<protein>
    <submittedName>
        <fullName evidence="1">Uncharacterized protein</fullName>
    </submittedName>
</protein>
<organism evidence="1">
    <name type="scientific">bioreactor metagenome</name>
    <dbReference type="NCBI Taxonomy" id="1076179"/>
    <lineage>
        <taxon>unclassified sequences</taxon>
        <taxon>metagenomes</taxon>
        <taxon>ecological metagenomes</taxon>
    </lineage>
</organism>
<comment type="caution">
    <text evidence="1">The sequence shown here is derived from an EMBL/GenBank/DDBJ whole genome shotgun (WGS) entry which is preliminary data.</text>
</comment>
<gene>
    <name evidence="1" type="ORF">SDC9_164708</name>
</gene>
<dbReference type="AlphaFoldDB" id="A0A645FSC6"/>
<reference evidence="1" key="1">
    <citation type="submission" date="2019-08" db="EMBL/GenBank/DDBJ databases">
        <authorList>
            <person name="Kucharzyk K."/>
            <person name="Murdoch R.W."/>
            <person name="Higgins S."/>
            <person name="Loffler F."/>
        </authorList>
    </citation>
    <scope>NUCLEOTIDE SEQUENCE</scope>
</reference>
<name>A0A645FSC6_9ZZZZ</name>
<sequence length="44" mass="5357">MQTQMMNNLFIRQITKADVIEIDLASDLLQHQSFCDIRRFRRFI</sequence>
<accession>A0A645FSC6</accession>
<dbReference type="EMBL" id="VSSQ01064461">
    <property type="protein sequence ID" value="MPN17355.1"/>
    <property type="molecule type" value="Genomic_DNA"/>
</dbReference>
<evidence type="ECO:0000313" key="1">
    <source>
        <dbReference type="EMBL" id="MPN17355.1"/>
    </source>
</evidence>